<feature type="transmembrane region" description="Helical" evidence="5">
    <location>
        <begin position="160"/>
        <end position="182"/>
    </location>
</feature>
<evidence type="ECO:0000256" key="1">
    <source>
        <dbReference type="ARBA" id="ARBA00004370"/>
    </source>
</evidence>
<comment type="caution">
    <text evidence="6">The sequence shown here is derived from an EMBL/GenBank/DDBJ whole genome shotgun (WGS) entry which is preliminary data.</text>
</comment>
<dbReference type="Proteomes" id="UP000789831">
    <property type="component" value="Unassembled WGS sequence"/>
</dbReference>
<sequence length="209" mass="23444">MNTRLAPKKVSIALAVLSPACFLATAALQQLQVVENSVLPFLYNFFLRKDIPFVMTGVMFFWVYVLTASLSVVAQAAGLRNGYDNNEPRHYKPSVRGAFGRMIAAHQVALESVPAFFAVVIIASAKQVPLEYRIDFSILYTFLRIIHTPLYILNFDIARAITHMMATSCVAWLFAFALIPGFERNYYSFIMDVVRLQRGVSSGGFWGID</sequence>
<dbReference type="InterPro" id="IPR001129">
    <property type="entry name" value="Membr-assoc_MAPEG"/>
</dbReference>
<name>A0A9N8VDJ3_9GLOM</name>
<dbReference type="SUPFAM" id="SSF161084">
    <property type="entry name" value="MAPEG domain-like"/>
    <property type="match status" value="1"/>
</dbReference>
<gene>
    <name evidence="6" type="ORF">AGERDE_LOCUS1622</name>
</gene>
<keyword evidence="3 5" id="KW-1133">Transmembrane helix</keyword>
<dbReference type="PANTHER" id="PTHR35371:SF1">
    <property type="entry name" value="BLR7753 PROTEIN"/>
    <property type="match status" value="1"/>
</dbReference>
<evidence type="ECO:0000313" key="6">
    <source>
        <dbReference type="EMBL" id="CAG8449272.1"/>
    </source>
</evidence>
<keyword evidence="2 5" id="KW-0812">Transmembrane</keyword>
<evidence type="ECO:0000256" key="3">
    <source>
        <dbReference type="ARBA" id="ARBA00022989"/>
    </source>
</evidence>
<proteinExistence type="predicted"/>
<dbReference type="Gene3D" id="1.20.120.550">
    <property type="entry name" value="Membrane associated eicosanoid/glutathione metabolism-like domain"/>
    <property type="match status" value="1"/>
</dbReference>
<dbReference type="EMBL" id="CAJVPL010000116">
    <property type="protein sequence ID" value="CAG8449272.1"/>
    <property type="molecule type" value="Genomic_DNA"/>
</dbReference>
<keyword evidence="7" id="KW-1185">Reference proteome</keyword>
<dbReference type="PANTHER" id="PTHR35371">
    <property type="entry name" value="INNER MEMBRANE PROTEIN"/>
    <property type="match status" value="1"/>
</dbReference>
<protein>
    <submittedName>
        <fullName evidence="6">3480_t:CDS:1</fullName>
    </submittedName>
</protein>
<accession>A0A9N8VDJ3</accession>
<dbReference type="InterPro" id="IPR023352">
    <property type="entry name" value="MAPEG-like_dom_sf"/>
</dbReference>
<comment type="subcellular location">
    <subcellularLocation>
        <location evidence="1">Membrane</location>
    </subcellularLocation>
</comment>
<dbReference type="GO" id="GO:0016020">
    <property type="term" value="C:membrane"/>
    <property type="evidence" value="ECO:0007669"/>
    <property type="project" value="UniProtKB-SubCell"/>
</dbReference>
<feature type="transmembrane region" description="Helical" evidence="5">
    <location>
        <begin position="53"/>
        <end position="77"/>
    </location>
</feature>
<evidence type="ECO:0000256" key="5">
    <source>
        <dbReference type="SAM" id="Phobius"/>
    </source>
</evidence>
<evidence type="ECO:0000313" key="7">
    <source>
        <dbReference type="Proteomes" id="UP000789831"/>
    </source>
</evidence>
<organism evidence="6 7">
    <name type="scientific">Ambispora gerdemannii</name>
    <dbReference type="NCBI Taxonomy" id="144530"/>
    <lineage>
        <taxon>Eukaryota</taxon>
        <taxon>Fungi</taxon>
        <taxon>Fungi incertae sedis</taxon>
        <taxon>Mucoromycota</taxon>
        <taxon>Glomeromycotina</taxon>
        <taxon>Glomeromycetes</taxon>
        <taxon>Archaeosporales</taxon>
        <taxon>Ambisporaceae</taxon>
        <taxon>Ambispora</taxon>
    </lineage>
</organism>
<reference evidence="6" key="1">
    <citation type="submission" date="2021-06" db="EMBL/GenBank/DDBJ databases">
        <authorList>
            <person name="Kallberg Y."/>
            <person name="Tangrot J."/>
            <person name="Rosling A."/>
        </authorList>
    </citation>
    <scope>NUCLEOTIDE SEQUENCE</scope>
    <source>
        <strain evidence="6">MT106</strain>
    </source>
</reference>
<dbReference type="Pfam" id="PF01124">
    <property type="entry name" value="MAPEG"/>
    <property type="match status" value="1"/>
</dbReference>
<evidence type="ECO:0000256" key="4">
    <source>
        <dbReference type="ARBA" id="ARBA00023136"/>
    </source>
</evidence>
<dbReference type="AlphaFoldDB" id="A0A9N8VDJ3"/>
<evidence type="ECO:0000256" key="2">
    <source>
        <dbReference type="ARBA" id="ARBA00022692"/>
    </source>
</evidence>
<keyword evidence="4 5" id="KW-0472">Membrane</keyword>
<dbReference type="OrthoDB" id="2421200at2759"/>
<feature type="transmembrane region" description="Helical" evidence="5">
    <location>
        <begin position="98"/>
        <end position="122"/>
    </location>
</feature>